<gene>
    <name evidence="3" type="ORF">PHYPSEUDO_013613</name>
</gene>
<comment type="caution">
    <text evidence="3">The sequence shown here is derived from an EMBL/GenBank/DDBJ whole genome shotgun (WGS) entry which is preliminary data.</text>
</comment>
<organism evidence="3 4">
    <name type="scientific">Phytophthora pseudosyringae</name>
    <dbReference type="NCBI Taxonomy" id="221518"/>
    <lineage>
        <taxon>Eukaryota</taxon>
        <taxon>Sar</taxon>
        <taxon>Stramenopiles</taxon>
        <taxon>Oomycota</taxon>
        <taxon>Peronosporomycetes</taxon>
        <taxon>Peronosporales</taxon>
        <taxon>Peronosporaceae</taxon>
        <taxon>Phytophthora</taxon>
    </lineage>
</organism>
<dbReference type="PROSITE" id="PS51752">
    <property type="entry name" value="JACALIN_LECTIN"/>
    <property type="match status" value="1"/>
</dbReference>
<reference evidence="3" key="1">
    <citation type="submission" date="2021-02" db="EMBL/GenBank/DDBJ databases">
        <authorList>
            <person name="Palmer J.M."/>
        </authorList>
    </citation>
    <scope>NUCLEOTIDE SEQUENCE</scope>
    <source>
        <strain evidence="3">SCRP734</strain>
    </source>
</reference>
<evidence type="ECO:0000259" key="2">
    <source>
        <dbReference type="PROSITE" id="PS51752"/>
    </source>
</evidence>
<dbReference type="Proteomes" id="UP000694044">
    <property type="component" value="Unassembled WGS sequence"/>
</dbReference>
<sequence>MADEAAGHARPASSSPAGDNAPQRTVLYARKGAGSVQSRRALAVPNWFDLPVLLPESNPVAARIQRNVASRAGALRDDGGLAATPKVSRLGSREEQEARKAKKMGAAAFKNAMRRRQSTRVRKLDGLGHADRKNGLREKLRKDLNRFGLWPMAGPGDVDDHQSVENAVDAIWSQWQDSALQTPSRVKNDALRDSSNGYGGGGIEGIADDASAVFLTGVPSVTSAATTPATEAEASPSRRRSSVFSEGGTGFEAPEDEEDNEEEGDGGLLSPSFESRFQANVQTPGLKRRKRLSDLHHFVSTQLQKRLLKSWDTIEIAFAGSGDMTVSQIVKFLQHSDVQLGDKDAAKVQKLLEDHVAAMNAAQEQNEDGINESYSNRTRTKSRAVLSFEGFRQIFQSVDVQEASKWKREFDREKFRQRQEKDIYTRELAALEEKVRQRLATSAKHMIDILQQFKIDPRASPWESEHQRLQLRSQFLEVIFRKPHRKRIQQVDVRDSDVADASGAHAAHGLPDKLSVKLLLSTLLQKYSRNGHFESIEVPVAAYLYHDFAVDIMKQSIRRHWERFEIDQWPERQMIFRFRKKKQVFRDWRTFAERSRMLRRYVLRKFVAWKYMTRKLREHYDFYRTSFWPFYVWKRHLQQMIIARGKTIFLTNVLRTYIQQRHFRALKQRYKTKQWNKRHIARVRKKKARQICLICWETWKDRFQRSRLVRQIWRKHGHMLQQLHKFYMVRVTFYILRYYSILKRDMRWRQYKSFLSQFSVSARAKALAHHPRQQHGENTRDRSVQQRGSWYPADNDQVNVSPTRRSLQVSSFESSQHGRGSRVGVSSTQGSIRGSALLSADDELNIEVRRRDLHHDDPHAEPSDGTAATSLTRIMETELGKKITRKSRLYDLCLGLYLKYRERDRVNMIGNVIAYRRFGRIFMKYLRELVHRGKINRFATDLGAFRVMSFRFRQWMIGTVYKFPPTAQDDGIEPVQNNDEVEETGAKVVLNWREDREWRLQAIDNNPIRAQQLRQDLLSIMENDSVRKETIRGRELLLNKRQTNEEAFLRKETSVTLKMKAAQMQQVQQIMRRRAHRLHDAMDNVYDVLLQQQARQQLKSSFRSLRIVVTMKYTSLLCHHAQIRNWLRLCHRFMYWEKHMSDFYKLKLKYRAFQTLLKHAVWKWKFQSPGLSQKLQRSQKLMWKYEHFLEERRLLDTTPESLQLAGTKFSPANSFCGIFLRWVHFAQSSRARRMIVELVRRKQEIWWTHTVFYALKNRVKSKYTYQERCTLLPYLWRQTMVDLDTYHCKIIALEQRLPTTNLRVKLIHSRRLMQETAISSPTLKKLFQDHEKEVRLRLQLEKRLMLVAYNDRAVHNYAERSSSLFGTTAGRPFMHDKVPPFGSISEVAVICGKKVDGISVVIKANGHVALEGSLHGNHFGTREVFSLARGDKLVSVEGFASQSIYGLRFGTSTGRYSKWFGHCEKGSKFEIHSDYFNNREEIVGFFGHADSASINSLGVAMRHTTLKNPFEGLWVQQDNAQHSVLHQSPHRSSGEDLPLSDRQFAYFLQVRACEVLLVMERAHLFAVRAYKMEEVLPPALGNMRIIMAIARWMLNALSHGLVQRTEREEEGKRILQSGQEKYSAGDKLLFEGVTAMQIVDGFRDSSGQLDAATLGVKKIVELREMMNQAQQQMTQGERLRDEGQLEIMRSQRILPHLPTTKRMISAIRKMHKVVQTKDEIDQMTPELRSILLLKKNGGAADEGLLPLQ</sequence>
<dbReference type="InterPro" id="IPR001229">
    <property type="entry name" value="Jacalin-like_lectin_dom"/>
</dbReference>
<feature type="region of interest" description="Disordered" evidence="1">
    <location>
        <begin position="1"/>
        <end position="25"/>
    </location>
</feature>
<dbReference type="Pfam" id="PF01419">
    <property type="entry name" value="Jacalin"/>
    <property type="match status" value="1"/>
</dbReference>
<proteinExistence type="predicted"/>
<feature type="region of interest" description="Disordered" evidence="1">
    <location>
        <begin position="766"/>
        <end position="830"/>
    </location>
</feature>
<name>A0A8T1W1T5_9STRA</name>
<feature type="compositionally biased region" description="Acidic residues" evidence="1">
    <location>
        <begin position="253"/>
        <end position="265"/>
    </location>
</feature>
<feature type="compositionally biased region" description="Basic and acidic residues" evidence="1">
    <location>
        <begin position="774"/>
        <end position="784"/>
    </location>
</feature>
<evidence type="ECO:0000313" key="4">
    <source>
        <dbReference type="Proteomes" id="UP000694044"/>
    </source>
</evidence>
<feature type="compositionally biased region" description="Polar residues" evidence="1">
    <location>
        <begin position="796"/>
        <end position="830"/>
    </location>
</feature>
<keyword evidence="4" id="KW-1185">Reference proteome</keyword>
<feature type="domain" description="Jacalin-type lectin" evidence="2">
    <location>
        <begin position="1359"/>
        <end position="1503"/>
    </location>
</feature>
<dbReference type="SMART" id="SM00915">
    <property type="entry name" value="Jacalin"/>
    <property type="match status" value="1"/>
</dbReference>
<dbReference type="OrthoDB" id="118314at2759"/>
<evidence type="ECO:0000313" key="3">
    <source>
        <dbReference type="EMBL" id="KAG7387842.1"/>
    </source>
</evidence>
<accession>A0A8T1W1T5</accession>
<feature type="compositionally biased region" description="Low complexity" evidence="1">
    <location>
        <begin position="224"/>
        <end position="235"/>
    </location>
</feature>
<evidence type="ECO:0000256" key="1">
    <source>
        <dbReference type="SAM" id="MobiDB-lite"/>
    </source>
</evidence>
<feature type="region of interest" description="Disordered" evidence="1">
    <location>
        <begin position="224"/>
        <end position="272"/>
    </location>
</feature>
<protein>
    <recommendedName>
        <fullName evidence="2">Jacalin-type lectin domain-containing protein</fullName>
    </recommendedName>
</protein>
<dbReference type="EMBL" id="JAGDFM010000071">
    <property type="protein sequence ID" value="KAG7387842.1"/>
    <property type="molecule type" value="Genomic_DNA"/>
</dbReference>